<evidence type="ECO:0000259" key="3">
    <source>
        <dbReference type="Pfam" id="PF00172"/>
    </source>
</evidence>
<dbReference type="AlphaFoldDB" id="A0AAE0D5I1"/>
<dbReference type="Proteomes" id="UP001281614">
    <property type="component" value="Unassembled WGS sequence"/>
</dbReference>
<dbReference type="CDD" id="cd00067">
    <property type="entry name" value="GAL4"/>
    <property type="match status" value="1"/>
</dbReference>
<reference evidence="4" key="1">
    <citation type="submission" date="2023-02" db="EMBL/GenBank/DDBJ databases">
        <title>Colletotrichum kahawae CIFC_Que2 genome sequencing and assembly.</title>
        <authorList>
            <person name="Baroncelli R."/>
        </authorList>
    </citation>
    <scope>NUCLEOTIDE SEQUENCE</scope>
    <source>
        <strain evidence="4">CIFC_Que2</strain>
    </source>
</reference>
<dbReference type="EMBL" id="VYYT01000270">
    <property type="protein sequence ID" value="KAK2750568.1"/>
    <property type="molecule type" value="Genomic_DNA"/>
</dbReference>
<comment type="caution">
    <text evidence="4">The sequence shown here is derived from an EMBL/GenBank/DDBJ whole genome shotgun (WGS) entry which is preliminary data.</text>
</comment>
<keyword evidence="5" id="KW-1185">Reference proteome</keyword>
<protein>
    <recommendedName>
        <fullName evidence="3">Zn(2)-C6 fungal-type domain-containing protein</fullName>
    </recommendedName>
</protein>
<evidence type="ECO:0000313" key="4">
    <source>
        <dbReference type="EMBL" id="KAK2750568.1"/>
    </source>
</evidence>
<feature type="compositionally biased region" description="Polar residues" evidence="2">
    <location>
        <begin position="51"/>
        <end position="66"/>
    </location>
</feature>
<accession>A0AAE0D5I1</accession>
<evidence type="ECO:0000256" key="2">
    <source>
        <dbReference type="SAM" id="MobiDB-lite"/>
    </source>
</evidence>
<name>A0AAE0D5I1_COLKA</name>
<gene>
    <name evidence="4" type="ORF">CKAH01_17943</name>
</gene>
<organism evidence="4 5">
    <name type="scientific">Colletotrichum kahawae</name>
    <name type="common">Coffee berry disease fungus</name>
    <dbReference type="NCBI Taxonomy" id="34407"/>
    <lineage>
        <taxon>Eukaryota</taxon>
        <taxon>Fungi</taxon>
        <taxon>Dikarya</taxon>
        <taxon>Ascomycota</taxon>
        <taxon>Pezizomycotina</taxon>
        <taxon>Sordariomycetes</taxon>
        <taxon>Hypocreomycetidae</taxon>
        <taxon>Glomerellales</taxon>
        <taxon>Glomerellaceae</taxon>
        <taxon>Colletotrichum</taxon>
        <taxon>Colletotrichum gloeosporioides species complex</taxon>
    </lineage>
</organism>
<evidence type="ECO:0000256" key="1">
    <source>
        <dbReference type="ARBA" id="ARBA00023242"/>
    </source>
</evidence>
<sequence>MQCDEGKPHCQTCVRLNISCAGYQTGFKFQEDPQPVRLKARRQAKRATPVVSRQNGTSASPGSSLVTPEEELKAEGYGEKWLRSHFPRQLPRIFREILQGVGHDSIAYRAAVYALAHVPVEFNSDAPNEKQVTALKFYHLSLQDVAKCLSVDDADRMALSLAILSVLSIVEMKLGTYLGGLTHAKQAGALMADNLGSFSASPMGRQLVAAWFPIKAWYSIQCVLS</sequence>
<dbReference type="Pfam" id="PF00172">
    <property type="entry name" value="Zn_clus"/>
    <property type="match status" value="1"/>
</dbReference>
<dbReference type="GO" id="GO:0000981">
    <property type="term" value="F:DNA-binding transcription factor activity, RNA polymerase II-specific"/>
    <property type="evidence" value="ECO:0007669"/>
    <property type="project" value="InterPro"/>
</dbReference>
<dbReference type="InterPro" id="IPR036864">
    <property type="entry name" value="Zn2-C6_fun-type_DNA-bd_sf"/>
</dbReference>
<evidence type="ECO:0000313" key="5">
    <source>
        <dbReference type="Proteomes" id="UP001281614"/>
    </source>
</evidence>
<feature type="domain" description="Zn(2)-C6 fungal-type" evidence="3">
    <location>
        <begin position="2"/>
        <end position="24"/>
    </location>
</feature>
<feature type="region of interest" description="Disordered" evidence="2">
    <location>
        <begin position="34"/>
        <end position="69"/>
    </location>
</feature>
<dbReference type="InterPro" id="IPR001138">
    <property type="entry name" value="Zn2Cys6_DnaBD"/>
</dbReference>
<proteinExistence type="predicted"/>
<dbReference type="SUPFAM" id="SSF57701">
    <property type="entry name" value="Zn2/Cys6 DNA-binding domain"/>
    <property type="match status" value="1"/>
</dbReference>
<keyword evidence="1" id="KW-0539">Nucleus</keyword>
<dbReference type="GO" id="GO:0008270">
    <property type="term" value="F:zinc ion binding"/>
    <property type="evidence" value="ECO:0007669"/>
    <property type="project" value="InterPro"/>
</dbReference>